<dbReference type="GO" id="GO:0006351">
    <property type="term" value="P:DNA-templated transcription"/>
    <property type="evidence" value="ECO:0007669"/>
    <property type="project" value="InterPro"/>
</dbReference>
<dbReference type="SMART" id="SM00066">
    <property type="entry name" value="GAL4"/>
    <property type="match status" value="1"/>
</dbReference>
<dbReference type="InterPro" id="IPR051089">
    <property type="entry name" value="prtT"/>
</dbReference>
<keyword evidence="2" id="KW-0479">Metal-binding</keyword>
<dbReference type="PANTHER" id="PTHR31845">
    <property type="entry name" value="FINGER DOMAIN PROTEIN, PUTATIVE-RELATED"/>
    <property type="match status" value="1"/>
</dbReference>
<dbReference type="Proteomes" id="UP000775872">
    <property type="component" value="Unassembled WGS sequence"/>
</dbReference>
<gene>
    <name evidence="10" type="ORF">CSOL1703_00006743</name>
</gene>
<dbReference type="GO" id="GO:0000976">
    <property type="term" value="F:transcription cis-regulatory region binding"/>
    <property type="evidence" value="ECO:0007669"/>
    <property type="project" value="TreeGrafter"/>
</dbReference>
<feature type="compositionally biased region" description="Polar residues" evidence="8">
    <location>
        <begin position="115"/>
        <end position="141"/>
    </location>
</feature>
<proteinExistence type="predicted"/>
<feature type="domain" description="Zn(2)-C6 fungal-type" evidence="9">
    <location>
        <begin position="31"/>
        <end position="63"/>
    </location>
</feature>
<evidence type="ECO:0000256" key="7">
    <source>
        <dbReference type="SAM" id="Coils"/>
    </source>
</evidence>
<evidence type="ECO:0000256" key="4">
    <source>
        <dbReference type="ARBA" id="ARBA00023125"/>
    </source>
</evidence>
<dbReference type="InterPro" id="IPR007219">
    <property type="entry name" value="XnlR_reg_dom"/>
</dbReference>
<organism evidence="10 11">
    <name type="scientific">Clonostachys solani</name>
    <dbReference type="NCBI Taxonomy" id="160281"/>
    <lineage>
        <taxon>Eukaryota</taxon>
        <taxon>Fungi</taxon>
        <taxon>Dikarya</taxon>
        <taxon>Ascomycota</taxon>
        <taxon>Pezizomycotina</taxon>
        <taxon>Sordariomycetes</taxon>
        <taxon>Hypocreomycetidae</taxon>
        <taxon>Hypocreales</taxon>
        <taxon>Bionectriaceae</taxon>
        <taxon>Clonostachys</taxon>
    </lineage>
</organism>
<keyword evidence="11" id="KW-1185">Reference proteome</keyword>
<dbReference type="SUPFAM" id="SSF57701">
    <property type="entry name" value="Zn2/Cys6 DNA-binding domain"/>
    <property type="match status" value="1"/>
</dbReference>
<feature type="region of interest" description="Disordered" evidence="8">
    <location>
        <begin position="1"/>
        <end position="25"/>
    </location>
</feature>
<dbReference type="PANTHER" id="PTHR31845:SF17">
    <property type="entry name" value="ZN(II)2CYS6 TRANSCRIPTION FACTOR (EUROFUNG)"/>
    <property type="match status" value="1"/>
</dbReference>
<reference evidence="10 11" key="2">
    <citation type="submission" date="2021-10" db="EMBL/GenBank/DDBJ databases">
        <authorList>
            <person name="Piombo E."/>
        </authorList>
    </citation>
    <scope>NUCLEOTIDE SEQUENCE [LARGE SCALE GENOMIC DNA]</scope>
</reference>
<name>A0A9N9ZKE3_9HYPO</name>
<dbReference type="InterPro" id="IPR001138">
    <property type="entry name" value="Zn2Cys6_DnaBD"/>
</dbReference>
<feature type="region of interest" description="Disordered" evidence="8">
    <location>
        <begin position="112"/>
        <end position="149"/>
    </location>
</feature>
<evidence type="ECO:0000256" key="3">
    <source>
        <dbReference type="ARBA" id="ARBA00023015"/>
    </source>
</evidence>
<keyword evidence="7" id="KW-0175">Coiled coil</keyword>
<dbReference type="OrthoDB" id="4060227at2759"/>
<comment type="caution">
    <text evidence="10">The sequence shown here is derived from an EMBL/GenBank/DDBJ whole genome shotgun (WGS) entry which is preliminary data.</text>
</comment>
<dbReference type="CDD" id="cd00067">
    <property type="entry name" value="GAL4"/>
    <property type="match status" value="1"/>
</dbReference>
<dbReference type="GO" id="GO:0008270">
    <property type="term" value="F:zinc ion binding"/>
    <property type="evidence" value="ECO:0007669"/>
    <property type="project" value="InterPro"/>
</dbReference>
<dbReference type="GO" id="GO:0005634">
    <property type="term" value="C:nucleus"/>
    <property type="evidence" value="ECO:0007669"/>
    <property type="project" value="UniProtKB-SubCell"/>
</dbReference>
<dbReference type="Gene3D" id="4.10.240.10">
    <property type="entry name" value="Zn(2)-C6 fungal-type DNA-binding domain"/>
    <property type="match status" value="1"/>
</dbReference>
<dbReference type="AlphaFoldDB" id="A0A9N9ZKE3"/>
<evidence type="ECO:0000256" key="1">
    <source>
        <dbReference type="ARBA" id="ARBA00004123"/>
    </source>
</evidence>
<dbReference type="Pfam" id="PF00172">
    <property type="entry name" value="Zn_clus"/>
    <property type="match status" value="1"/>
</dbReference>
<keyword evidence="3" id="KW-0805">Transcription regulation</keyword>
<evidence type="ECO:0000313" key="11">
    <source>
        <dbReference type="Proteomes" id="UP000775872"/>
    </source>
</evidence>
<dbReference type="EMBL" id="CABFOC020000063">
    <property type="protein sequence ID" value="CAH0056795.1"/>
    <property type="molecule type" value="Genomic_DNA"/>
</dbReference>
<evidence type="ECO:0000256" key="8">
    <source>
        <dbReference type="SAM" id="MobiDB-lite"/>
    </source>
</evidence>
<protein>
    <recommendedName>
        <fullName evidence="9">Zn(2)-C6 fungal-type domain-containing protein</fullName>
    </recommendedName>
</protein>
<dbReference type="PROSITE" id="PS50048">
    <property type="entry name" value="ZN2_CY6_FUNGAL_2"/>
    <property type="match status" value="1"/>
</dbReference>
<keyword evidence="4" id="KW-0238">DNA-binding</keyword>
<sequence length="650" mass="73088">MKRARFLDSEDPQEPDESRQHQPKISRRIRACQRCQSRKVKCDIEPSQSKCVRCLRFGADCVFNKNLQAVLADRDDWKEGVESQLQLLQTSLADVQSQLASLRASQGLELPVARSTPNTSPNQSLPTPNVTAMTRENSPDNMNDGGSDAEARDDQVIVGAPMASLFKVTRLRNIRSDPGSHRHGPVTSDRGQPMDFIDEDRACLADAEKLFTTFKGTLNAYLWGGVVLAHDTLASARQSSPLLVAAILAVTALHTQDEGQSFDRYYPILLEIAGQSLFQRYHNLDDIRGLCIGAFWLSDVSWKLSGLAVRIATELNIHQSCAKALRGDAAHFERARLWYVLYVCDHHFSIAYGRPPVINEDMTITNHQAFLDLPGATKSDIRLHSQVGIFMILSRVDFSFGPDRSRLVANDEFESIRRYGADIDQWRRKWEQRLDPNPDIGDYPAKGVTLHYHFSRLQLFGVSLRGLSPESHPIISTERQEFINVALKSASSALHLILEDPDIRKAVVGVPLYLLTTISHASIFLMKVHSKWRLANFQVGFHEIVHLIEAIVVLLDDTRGCSRHVNQYIANGLRSMLEKFRRWETSNEIQMQTPANDSNMLLGWNESRQGWGTETDWGFGGAGLSDQFGFGSDYYHMDLLGILGSQMPES</sequence>
<keyword evidence="6" id="KW-0539">Nucleus</keyword>
<evidence type="ECO:0000313" key="10">
    <source>
        <dbReference type="EMBL" id="CAH0056795.1"/>
    </source>
</evidence>
<feature type="coiled-coil region" evidence="7">
    <location>
        <begin position="78"/>
        <end position="105"/>
    </location>
</feature>
<dbReference type="GO" id="GO:0000981">
    <property type="term" value="F:DNA-binding transcription factor activity, RNA polymerase II-specific"/>
    <property type="evidence" value="ECO:0007669"/>
    <property type="project" value="InterPro"/>
</dbReference>
<dbReference type="InterPro" id="IPR036864">
    <property type="entry name" value="Zn2-C6_fun-type_DNA-bd_sf"/>
</dbReference>
<evidence type="ECO:0000259" key="9">
    <source>
        <dbReference type="PROSITE" id="PS50048"/>
    </source>
</evidence>
<accession>A0A9N9ZKE3</accession>
<keyword evidence="5" id="KW-0804">Transcription</keyword>
<comment type="subcellular location">
    <subcellularLocation>
        <location evidence="1">Nucleus</location>
    </subcellularLocation>
</comment>
<dbReference type="Pfam" id="PF04082">
    <property type="entry name" value="Fungal_trans"/>
    <property type="match status" value="1"/>
</dbReference>
<evidence type="ECO:0000256" key="6">
    <source>
        <dbReference type="ARBA" id="ARBA00023242"/>
    </source>
</evidence>
<dbReference type="CDD" id="cd12148">
    <property type="entry name" value="fungal_TF_MHR"/>
    <property type="match status" value="1"/>
</dbReference>
<dbReference type="SMART" id="SM00906">
    <property type="entry name" value="Fungal_trans"/>
    <property type="match status" value="1"/>
</dbReference>
<reference evidence="11" key="1">
    <citation type="submission" date="2019-06" db="EMBL/GenBank/DDBJ databases">
        <authorList>
            <person name="Broberg M."/>
        </authorList>
    </citation>
    <scope>NUCLEOTIDE SEQUENCE [LARGE SCALE GENOMIC DNA]</scope>
</reference>
<evidence type="ECO:0000256" key="2">
    <source>
        <dbReference type="ARBA" id="ARBA00022723"/>
    </source>
</evidence>
<evidence type="ECO:0000256" key="5">
    <source>
        <dbReference type="ARBA" id="ARBA00023163"/>
    </source>
</evidence>